<dbReference type="SUPFAM" id="SSF52540">
    <property type="entry name" value="P-loop containing nucleoside triphosphate hydrolases"/>
    <property type="match status" value="1"/>
</dbReference>
<dbReference type="AlphaFoldDB" id="A0AAU7E6L4"/>
<dbReference type="InterPro" id="IPR004472">
    <property type="entry name" value="DTB_synth_BioD"/>
</dbReference>
<organism evidence="10">
    <name type="scientific">Campylobacter sp. CCS1377</name>
    <dbReference type="NCBI Taxonomy" id="3158229"/>
    <lineage>
        <taxon>Bacteria</taxon>
        <taxon>Pseudomonadati</taxon>
        <taxon>Campylobacterota</taxon>
        <taxon>Epsilonproteobacteria</taxon>
        <taxon>Campylobacterales</taxon>
        <taxon>Campylobacteraceae</taxon>
        <taxon>Campylobacter</taxon>
    </lineage>
</organism>
<dbReference type="EC" id="6.3.3.3" evidence="9"/>
<keyword evidence="1 9" id="KW-0963">Cytoplasm</keyword>
<evidence type="ECO:0000256" key="6">
    <source>
        <dbReference type="ARBA" id="ARBA00022840"/>
    </source>
</evidence>
<feature type="binding site" evidence="9">
    <location>
        <position position="42"/>
    </location>
    <ligand>
        <name>Mg(2+)</name>
        <dbReference type="ChEBI" id="CHEBI:18420"/>
    </ligand>
</feature>
<evidence type="ECO:0000313" key="10">
    <source>
        <dbReference type="EMBL" id="XBJ29603.1"/>
    </source>
</evidence>
<feature type="binding site" evidence="9">
    <location>
        <begin position="93"/>
        <end position="96"/>
    </location>
    <ligand>
        <name>ATP</name>
        <dbReference type="ChEBI" id="CHEBI:30616"/>
    </ligand>
</feature>
<feature type="binding site" evidence="9">
    <location>
        <position position="42"/>
    </location>
    <ligand>
        <name>ATP</name>
        <dbReference type="ChEBI" id="CHEBI:30616"/>
    </ligand>
</feature>
<keyword evidence="5 9" id="KW-0093">Biotin biosynthesis</keyword>
<comment type="similarity">
    <text evidence="9">Belongs to the dethiobiotin synthetase family.</text>
</comment>
<gene>
    <name evidence="9 10" type="primary">bioD</name>
    <name evidence="10" type="ORF">AAH949_01850</name>
</gene>
<evidence type="ECO:0000256" key="8">
    <source>
        <dbReference type="ARBA" id="ARBA00047386"/>
    </source>
</evidence>
<evidence type="ECO:0000256" key="4">
    <source>
        <dbReference type="ARBA" id="ARBA00022741"/>
    </source>
</evidence>
<feature type="active site" evidence="9">
    <location>
        <position position="31"/>
    </location>
</feature>
<keyword evidence="4 9" id="KW-0547">Nucleotide-binding</keyword>
<dbReference type="EMBL" id="CP155620">
    <property type="protein sequence ID" value="XBJ29603.1"/>
    <property type="molecule type" value="Genomic_DNA"/>
</dbReference>
<keyword evidence="3 9" id="KW-0479">Metal-binding</keyword>
<accession>A0AAU7E6L4</accession>
<dbReference type="GO" id="GO:0004141">
    <property type="term" value="F:dethiobiotin synthase activity"/>
    <property type="evidence" value="ECO:0007669"/>
    <property type="project" value="UniProtKB-UniRule"/>
</dbReference>
<evidence type="ECO:0000256" key="7">
    <source>
        <dbReference type="ARBA" id="ARBA00022842"/>
    </source>
</evidence>
<dbReference type="HAMAP" id="MF_00336">
    <property type="entry name" value="BioD"/>
    <property type="match status" value="1"/>
</dbReference>
<dbReference type="Pfam" id="PF13500">
    <property type="entry name" value="AAA_26"/>
    <property type="match status" value="1"/>
</dbReference>
<feature type="binding site" evidence="9">
    <location>
        <begin position="11"/>
        <end position="16"/>
    </location>
    <ligand>
        <name>ATP</name>
        <dbReference type="ChEBI" id="CHEBI:30616"/>
    </ligand>
</feature>
<comment type="function">
    <text evidence="9">Catalyzes a mechanistically unusual reaction, the ATP-dependent insertion of CO2 between the N7 and N8 nitrogen atoms of 7,8-diaminopelargonic acid (DAPA, also called 7,8-diammoniononanoate) to form a ureido ring.</text>
</comment>
<evidence type="ECO:0000256" key="2">
    <source>
        <dbReference type="ARBA" id="ARBA00022598"/>
    </source>
</evidence>
<evidence type="ECO:0000256" key="9">
    <source>
        <dbReference type="HAMAP-Rule" id="MF_00336"/>
    </source>
</evidence>
<keyword evidence="2 9" id="KW-0436">Ligase</keyword>
<evidence type="ECO:0000256" key="1">
    <source>
        <dbReference type="ARBA" id="ARBA00022490"/>
    </source>
</evidence>
<evidence type="ECO:0000256" key="3">
    <source>
        <dbReference type="ARBA" id="ARBA00022723"/>
    </source>
</evidence>
<sequence length="199" mass="22650">MKIYISGIHTDAGKTHCSAALCANFGFDYFKLIQAGEPTDSDFIRKLCPKTRIFKEGMLLKTPASPHLGRKKENLNYKAFDIALPKSEHLLIESAGGLFTPLDDEKTVIDYMARFKHPTFLVAKYYLGSINHILLSIEALKQRNIEILALVMMGEKDLLQDEFIQNYTKVKIVNLPFFTAQNLFAQSKIFKEEVEKILT</sequence>
<evidence type="ECO:0000256" key="5">
    <source>
        <dbReference type="ARBA" id="ARBA00022756"/>
    </source>
</evidence>
<keyword evidence="7 9" id="KW-0460">Magnesium</keyword>
<comment type="subunit">
    <text evidence="9">Homodimer.</text>
</comment>
<protein>
    <recommendedName>
        <fullName evidence="9">ATP-dependent dethiobiotin synthetase BioD</fullName>
        <ecNumber evidence="9">6.3.3.3</ecNumber>
    </recommendedName>
    <alternativeName>
        <fullName evidence="9">DTB synthetase</fullName>
        <shortName evidence="9">DTBS</shortName>
    </alternativeName>
    <alternativeName>
        <fullName evidence="9">Dethiobiotin synthase</fullName>
    </alternativeName>
</protein>
<comment type="catalytic activity">
    <reaction evidence="9">
        <text>(7R,8S)-7,8-diammoniononanoate + CO2 + ATP = (4R,5S)-dethiobiotin + ADP + phosphate + 3 H(+)</text>
        <dbReference type="Rhea" id="RHEA:15805"/>
        <dbReference type="ChEBI" id="CHEBI:15378"/>
        <dbReference type="ChEBI" id="CHEBI:16526"/>
        <dbReference type="ChEBI" id="CHEBI:30616"/>
        <dbReference type="ChEBI" id="CHEBI:43474"/>
        <dbReference type="ChEBI" id="CHEBI:149469"/>
        <dbReference type="ChEBI" id="CHEBI:149473"/>
        <dbReference type="ChEBI" id="CHEBI:456216"/>
        <dbReference type="EC" id="6.3.3.3"/>
    </reaction>
</comment>
<comment type="caution">
    <text evidence="9">Lacks conserved residue(s) required for the propagation of feature annotation.</text>
</comment>
<feature type="binding site" evidence="9">
    <location>
        <position position="15"/>
    </location>
    <ligand>
        <name>Mg(2+)</name>
        <dbReference type="ChEBI" id="CHEBI:18420"/>
    </ligand>
</feature>
<feature type="binding site" evidence="9">
    <location>
        <position position="93"/>
    </location>
    <ligand>
        <name>Mg(2+)</name>
        <dbReference type="ChEBI" id="CHEBI:18420"/>
    </ligand>
</feature>
<dbReference type="Gene3D" id="3.40.50.300">
    <property type="entry name" value="P-loop containing nucleotide triphosphate hydrolases"/>
    <property type="match status" value="1"/>
</dbReference>
<comment type="subcellular location">
    <subcellularLocation>
        <location evidence="9">Cytoplasm</location>
    </subcellularLocation>
</comment>
<reference evidence="10" key="1">
    <citation type="submission" date="2024-05" db="EMBL/GenBank/DDBJ databases">
        <title>Campylobacter coli isolated from environmental waters in Slovenia.</title>
        <authorList>
            <person name="Zautner A.E."/>
            <person name="Bunk B."/>
            <person name="Riedel T."/>
            <person name="Sproeer C."/>
        </authorList>
    </citation>
    <scope>NUCLEOTIDE SEQUENCE</scope>
    <source>
        <strain evidence="10">CCS1377</strain>
    </source>
</reference>
<comment type="pathway">
    <text evidence="9">Cofactor biosynthesis; biotin biosynthesis; biotin from 7,8-diaminononanoate: step 1/2.</text>
</comment>
<dbReference type="GO" id="GO:0009102">
    <property type="term" value="P:biotin biosynthetic process"/>
    <property type="evidence" value="ECO:0007669"/>
    <property type="project" value="UniProtKB-UniRule"/>
</dbReference>
<dbReference type="PANTHER" id="PTHR43210">
    <property type="entry name" value="DETHIOBIOTIN SYNTHETASE"/>
    <property type="match status" value="1"/>
</dbReference>
<dbReference type="PIRSF" id="PIRSF006755">
    <property type="entry name" value="DTB_synth"/>
    <property type="match status" value="1"/>
</dbReference>
<comment type="cofactor">
    <cofactor evidence="9">
        <name>Mg(2+)</name>
        <dbReference type="ChEBI" id="CHEBI:18420"/>
    </cofactor>
</comment>
<dbReference type="RefSeq" id="WP_348518804.1">
    <property type="nucleotide sequence ID" value="NZ_CP155620.1"/>
</dbReference>
<dbReference type="GO" id="GO:0005829">
    <property type="term" value="C:cytosol"/>
    <property type="evidence" value="ECO:0007669"/>
    <property type="project" value="TreeGrafter"/>
</dbReference>
<dbReference type="GO" id="GO:0005524">
    <property type="term" value="F:ATP binding"/>
    <property type="evidence" value="ECO:0007669"/>
    <property type="project" value="UniProtKB-UniRule"/>
</dbReference>
<comment type="catalytic activity">
    <reaction evidence="8">
        <text>(7R,8S)-8-amino-7-(carboxyamino)nonanoate + ATP = (4R,5S)-dethiobiotin + ADP + phosphate + H(+)</text>
        <dbReference type="Rhea" id="RHEA:63684"/>
        <dbReference type="ChEBI" id="CHEBI:15378"/>
        <dbReference type="ChEBI" id="CHEBI:30616"/>
        <dbReference type="ChEBI" id="CHEBI:43474"/>
        <dbReference type="ChEBI" id="CHEBI:149470"/>
        <dbReference type="ChEBI" id="CHEBI:149473"/>
        <dbReference type="ChEBI" id="CHEBI:456216"/>
    </reaction>
</comment>
<name>A0AAU7E6L4_9BACT</name>
<keyword evidence="6 9" id="KW-0067">ATP-binding</keyword>
<proteinExistence type="inferred from homology"/>
<dbReference type="GO" id="GO:0000287">
    <property type="term" value="F:magnesium ion binding"/>
    <property type="evidence" value="ECO:0007669"/>
    <property type="project" value="UniProtKB-UniRule"/>
</dbReference>
<dbReference type="PANTHER" id="PTHR43210:SF2">
    <property type="entry name" value="ATP-DEPENDENT DETHIOBIOTIN SYNTHETASE BIOD 2"/>
    <property type="match status" value="1"/>
</dbReference>
<dbReference type="CDD" id="cd03109">
    <property type="entry name" value="DTBS"/>
    <property type="match status" value="1"/>
</dbReference>
<dbReference type="InterPro" id="IPR027417">
    <property type="entry name" value="P-loop_NTPase"/>
</dbReference>